<dbReference type="CDD" id="cd13751">
    <property type="entry name" value="TGF_beta_GDF8_like"/>
    <property type="match status" value="1"/>
</dbReference>
<evidence type="ECO:0000256" key="1">
    <source>
        <dbReference type="ARBA" id="ARBA00004613"/>
    </source>
</evidence>
<evidence type="ECO:0000256" key="6">
    <source>
        <dbReference type="RuleBase" id="RU000354"/>
    </source>
</evidence>
<evidence type="ECO:0000256" key="4">
    <source>
        <dbReference type="ARBA" id="ARBA00023030"/>
    </source>
</evidence>
<dbReference type="Gene3D" id="2.60.120.970">
    <property type="match status" value="1"/>
</dbReference>
<dbReference type="Pfam" id="PF00019">
    <property type="entry name" value="TGF_beta"/>
    <property type="match status" value="1"/>
</dbReference>
<comment type="subcellular location">
    <subcellularLocation>
        <location evidence="1">Secreted</location>
    </subcellularLocation>
</comment>
<dbReference type="InterPro" id="IPR001839">
    <property type="entry name" value="TGF-b_C"/>
</dbReference>
<dbReference type="PANTHER" id="PTHR11848">
    <property type="entry name" value="TGF-BETA FAMILY"/>
    <property type="match status" value="1"/>
</dbReference>
<feature type="non-terminal residue" evidence="9">
    <location>
        <position position="384"/>
    </location>
</feature>
<dbReference type="SUPFAM" id="SSF57501">
    <property type="entry name" value="Cystine-knot cytokines"/>
    <property type="match status" value="1"/>
</dbReference>
<dbReference type="Pfam" id="PF00688">
    <property type="entry name" value="TGFb_propeptide"/>
    <property type="match status" value="1"/>
</dbReference>
<dbReference type="EMBL" id="HACA01006965">
    <property type="protein sequence ID" value="CDW24326.1"/>
    <property type="molecule type" value="Transcribed_RNA"/>
</dbReference>
<evidence type="ECO:0000256" key="3">
    <source>
        <dbReference type="ARBA" id="ARBA00022525"/>
    </source>
</evidence>
<dbReference type="GO" id="GO:0005615">
    <property type="term" value="C:extracellular space"/>
    <property type="evidence" value="ECO:0007669"/>
    <property type="project" value="TreeGrafter"/>
</dbReference>
<accession>A0A0K2TFS6</accession>
<proteinExistence type="inferred from homology"/>
<gene>
    <name evidence="9" type="primary">MSTN</name>
</gene>
<feature type="domain" description="TGF-beta family profile" evidence="8">
    <location>
        <begin position="268"/>
        <end position="384"/>
    </location>
</feature>
<dbReference type="GO" id="GO:0008083">
    <property type="term" value="F:growth factor activity"/>
    <property type="evidence" value="ECO:0007669"/>
    <property type="project" value="UniProtKB-KW"/>
</dbReference>
<feature type="non-terminal residue" evidence="9">
    <location>
        <position position="1"/>
    </location>
</feature>
<evidence type="ECO:0000256" key="2">
    <source>
        <dbReference type="ARBA" id="ARBA00006656"/>
    </source>
</evidence>
<dbReference type="InterPro" id="IPR029034">
    <property type="entry name" value="Cystine-knot_cytokine"/>
</dbReference>
<keyword evidence="5" id="KW-1015">Disulfide bond</keyword>
<feature type="chain" id="PRO_5005487714" evidence="7">
    <location>
        <begin position="26"/>
        <end position="384"/>
    </location>
</feature>
<dbReference type="PROSITE" id="PS00250">
    <property type="entry name" value="TGF_BETA_1"/>
    <property type="match status" value="1"/>
</dbReference>
<keyword evidence="3" id="KW-0964">Secreted</keyword>
<dbReference type="PROSITE" id="PS51362">
    <property type="entry name" value="TGF_BETA_2"/>
    <property type="match status" value="1"/>
</dbReference>
<comment type="similarity">
    <text evidence="2 6">Belongs to the TGF-beta family.</text>
</comment>
<evidence type="ECO:0000256" key="5">
    <source>
        <dbReference type="ARBA" id="ARBA00023157"/>
    </source>
</evidence>
<dbReference type="SMART" id="SM00204">
    <property type="entry name" value="TGFB"/>
    <property type="match status" value="1"/>
</dbReference>
<dbReference type="OrthoDB" id="5948587at2759"/>
<evidence type="ECO:0000313" key="9">
    <source>
        <dbReference type="EMBL" id="CDW24326.1"/>
    </source>
</evidence>
<evidence type="ECO:0000256" key="7">
    <source>
        <dbReference type="SAM" id="SignalP"/>
    </source>
</evidence>
<sequence>LTTRMNGLTLFLIAYCNCLLIIVSSETITKCSSACKDREVLKKIKLQMVKSEILDRLGLSSPPNGTSLSQSRIKQFMKRYKHHNQYVEQLQRDDPYNTMFSGIIIDNEEDDHFQMQIINILASQVPPDFPSQVPSLATNGKFLFFNLHSEQMRPNWHELSRADLYIHLPSAPTPNDLKASIHLYYVSLHNNTNELSLARSIKVNLKLNKGGWVDLKVFDVCMYWLKYPELNFGFVVEIYSNSGIKLNVSTEPEPYLKLDLMESSTNTRKKRTISKVCNEETDASSTNCCLWPLEVDFHKEYGWEFIIFPSKYEANYCAGDCNIGVTPEYTHTHLMMQNQKSQAGLSPCCTPKKISPVPLMYIDENENVILGKIPNMKVDRCGCA</sequence>
<dbReference type="AlphaFoldDB" id="A0A0K2TFS6"/>
<keyword evidence="7" id="KW-0732">Signal</keyword>
<protein>
    <submittedName>
        <fullName evidence="9">Myostatin [Echinops telfairi]</fullName>
    </submittedName>
</protein>
<dbReference type="InterPro" id="IPR001111">
    <property type="entry name" value="TGF-b_propeptide"/>
</dbReference>
<reference evidence="9" key="1">
    <citation type="submission" date="2014-05" db="EMBL/GenBank/DDBJ databases">
        <authorList>
            <person name="Chronopoulou M."/>
        </authorList>
    </citation>
    <scope>NUCLEOTIDE SEQUENCE</scope>
    <source>
        <tissue evidence="9">Whole organism</tissue>
    </source>
</reference>
<name>A0A0K2TFS6_LEPSM</name>
<dbReference type="GO" id="GO:0005125">
    <property type="term" value="F:cytokine activity"/>
    <property type="evidence" value="ECO:0007669"/>
    <property type="project" value="TreeGrafter"/>
</dbReference>
<dbReference type="Gene3D" id="2.10.90.10">
    <property type="entry name" value="Cystine-knot cytokines"/>
    <property type="match status" value="1"/>
</dbReference>
<organism evidence="9">
    <name type="scientific">Lepeophtheirus salmonis</name>
    <name type="common">Salmon louse</name>
    <name type="synonym">Caligus salmonis</name>
    <dbReference type="NCBI Taxonomy" id="72036"/>
    <lineage>
        <taxon>Eukaryota</taxon>
        <taxon>Metazoa</taxon>
        <taxon>Ecdysozoa</taxon>
        <taxon>Arthropoda</taxon>
        <taxon>Crustacea</taxon>
        <taxon>Multicrustacea</taxon>
        <taxon>Hexanauplia</taxon>
        <taxon>Copepoda</taxon>
        <taxon>Siphonostomatoida</taxon>
        <taxon>Caligidae</taxon>
        <taxon>Lepeophtheirus</taxon>
    </lineage>
</organism>
<feature type="signal peptide" evidence="7">
    <location>
        <begin position="1"/>
        <end position="25"/>
    </location>
</feature>
<dbReference type="InterPro" id="IPR017948">
    <property type="entry name" value="TGFb_CS"/>
</dbReference>
<evidence type="ECO:0000259" key="8">
    <source>
        <dbReference type="PROSITE" id="PS51362"/>
    </source>
</evidence>
<dbReference type="PANTHER" id="PTHR11848:SF262">
    <property type="entry name" value="LD29161P"/>
    <property type="match status" value="1"/>
</dbReference>
<dbReference type="InterPro" id="IPR015615">
    <property type="entry name" value="TGF-beta-rel"/>
</dbReference>
<keyword evidence="4 6" id="KW-0339">Growth factor</keyword>